<reference evidence="2" key="1">
    <citation type="journal article" date="2012" name="Nat. Biotechnol.">
        <title>Reference genome sequence of the model plant Setaria.</title>
        <authorList>
            <person name="Bennetzen J.L."/>
            <person name="Schmutz J."/>
            <person name="Wang H."/>
            <person name="Percifield R."/>
            <person name="Hawkins J."/>
            <person name="Pontaroli A.C."/>
            <person name="Estep M."/>
            <person name="Feng L."/>
            <person name="Vaughn J.N."/>
            <person name="Grimwood J."/>
            <person name="Jenkins J."/>
            <person name="Barry K."/>
            <person name="Lindquist E."/>
            <person name="Hellsten U."/>
            <person name="Deshpande S."/>
            <person name="Wang X."/>
            <person name="Wu X."/>
            <person name="Mitros T."/>
            <person name="Triplett J."/>
            <person name="Yang X."/>
            <person name="Ye C.Y."/>
            <person name="Mauro-Herrera M."/>
            <person name="Wang L."/>
            <person name="Li P."/>
            <person name="Sharma M."/>
            <person name="Sharma R."/>
            <person name="Ronald P.C."/>
            <person name="Panaud O."/>
            <person name="Kellogg E.A."/>
            <person name="Brutnell T.P."/>
            <person name="Doust A.N."/>
            <person name="Tuskan G.A."/>
            <person name="Rokhsar D."/>
            <person name="Devos K.M."/>
        </authorList>
    </citation>
    <scope>NUCLEOTIDE SEQUENCE [LARGE SCALE GENOMIC DNA]</scope>
    <source>
        <strain evidence="2">Yugu1</strain>
    </source>
</reference>
<dbReference type="AlphaFoldDB" id="A0A368Q3X6"/>
<organism evidence="2">
    <name type="scientific">Setaria italica</name>
    <name type="common">Foxtail millet</name>
    <name type="synonym">Panicum italicum</name>
    <dbReference type="NCBI Taxonomy" id="4555"/>
    <lineage>
        <taxon>Eukaryota</taxon>
        <taxon>Viridiplantae</taxon>
        <taxon>Streptophyta</taxon>
        <taxon>Embryophyta</taxon>
        <taxon>Tracheophyta</taxon>
        <taxon>Spermatophyta</taxon>
        <taxon>Magnoliopsida</taxon>
        <taxon>Liliopsida</taxon>
        <taxon>Poales</taxon>
        <taxon>Poaceae</taxon>
        <taxon>PACMAD clade</taxon>
        <taxon>Panicoideae</taxon>
        <taxon>Panicodae</taxon>
        <taxon>Paniceae</taxon>
        <taxon>Cenchrinae</taxon>
        <taxon>Setaria</taxon>
    </lineage>
</organism>
<reference evidence="2" key="2">
    <citation type="submission" date="2015-07" db="EMBL/GenBank/DDBJ databases">
        <authorList>
            <person name="Noorani M."/>
        </authorList>
    </citation>
    <scope>NUCLEOTIDE SEQUENCE</scope>
    <source>
        <strain evidence="2">Yugu1</strain>
    </source>
</reference>
<name>A0A368Q3X6_SETIT</name>
<protein>
    <submittedName>
        <fullName evidence="2">Uncharacterized protein</fullName>
    </submittedName>
</protein>
<dbReference type="EMBL" id="CM003529">
    <property type="protein sequence ID" value="RCV12553.1"/>
    <property type="molecule type" value="Genomic_DNA"/>
</dbReference>
<sequence>MCGGSGGEGDPLPVRGRARRGVGLADRGDLVISDRGVQHVHGQEEVCVAWLEELVGSDAGKAASHGEAGPESQTNRPGWSSMSATRPRGSPWSPRPSRTMARNRCLPRALAAR</sequence>
<evidence type="ECO:0000256" key="1">
    <source>
        <dbReference type="SAM" id="MobiDB-lite"/>
    </source>
</evidence>
<gene>
    <name evidence="2" type="ORF">SETIT_2G278100v2</name>
</gene>
<proteinExistence type="predicted"/>
<evidence type="ECO:0000313" key="2">
    <source>
        <dbReference type="EMBL" id="RCV12553.1"/>
    </source>
</evidence>
<feature type="compositionally biased region" description="Low complexity" evidence="1">
    <location>
        <begin position="86"/>
        <end position="98"/>
    </location>
</feature>
<feature type="region of interest" description="Disordered" evidence="1">
    <location>
        <begin position="1"/>
        <end position="26"/>
    </location>
</feature>
<accession>A0A368Q3X6</accession>
<feature type="compositionally biased region" description="Polar residues" evidence="1">
    <location>
        <begin position="71"/>
        <end position="84"/>
    </location>
</feature>
<feature type="region of interest" description="Disordered" evidence="1">
    <location>
        <begin position="58"/>
        <end position="113"/>
    </location>
</feature>